<evidence type="ECO:0000256" key="5">
    <source>
        <dbReference type="ARBA" id="ARBA00022603"/>
    </source>
</evidence>
<evidence type="ECO:0000256" key="11">
    <source>
        <dbReference type="ARBA" id="ARBA00023136"/>
    </source>
</evidence>
<keyword evidence="18" id="KW-1185">Reference proteome</keyword>
<comment type="function">
    <text evidence="1">Ubiquitin-like modifier involved in autophagosomes formation. May mediate the delivery of the autophagosomes to the vacuole via the microtubule cytoskeleton.</text>
</comment>
<keyword evidence="8" id="KW-0493">Microtubule</keyword>
<evidence type="ECO:0000256" key="2">
    <source>
        <dbReference type="ARBA" id="ARBA00004245"/>
    </source>
</evidence>
<evidence type="ECO:0000256" key="6">
    <source>
        <dbReference type="ARBA" id="ARBA00022679"/>
    </source>
</evidence>
<keyword evidence="10" id="KW-0813">Transport</keyword>
<dbReference type="Gene3D" id="3.90.1420.10">
    <property type="entry name" value="Rubisco LSMT, substrate-binding domain"/>
    <property type="match status" value="1"/>
</dbReference>
<feature type="region of interest" description="Disordered" evidence="14">
    <location>
        <begin position="42"/>
        <end position="71"/>
    </location>
</feature>
<gene>
    <name evidence="17" type="ORF">HID58_029548</name>
</gene>
<proteinExistence type="inferred from homology"/>
<dbReference type="InterPro" id="IPR046341">
    <property type="entry name" value="SET_dom_sf"/>
</dbReference>
<dbReference type="PANTHER" id="PTHR13271:SF54">
    <property type="entry name" value="PROTEIN PLASTID TRANSCRIPTIONALLY ACTIVE 14"/>
    <property type="match status" value="1"/>
</dbReference>
<dbReference type="Gene3D" id="3.10.20.90">
    <property type="entry name" value="Phosphatidylinositol 3-kinase Catalytic Subunit, Chain A, domain 1"/>
    <property type="match status" value="1"/>
</dbReference>
<dbReference type="InterPro" id="IPR001214">
    <property type="entry name" value="SET_dom"/>
</dbReference>
<dbReference type="PANTHER" id="PTHR13271">
    <property type="entry name" value="UNCHARACTERIZED PUTATIVE METHYLTRANSFERASE"/>
    <property type="match status" value="1"/>
</dbReference>
<evidence type="ECO:0000256" key="4">
    <source>
        <dbReference type="ARBA" id="ARBA00007293"/>
    </source>
</evidence>
<dbReference type="Proteomes" id="UP000824890">
    <property type="component" value="Unassembled WGS sequence"/>
</dbReference>
<dbReference type="InterPro" id="IPR015353">
    <property type="entry name" value="Rubisco_LSMT_subst-bd"/>
</dbReference>
<dbReference type="SUPFAM" id="SSF54236">
    <property type="entry name" value="Ubiquitin-like"/>
    <property type="match status" value="1"/>
</dbReference>
<organism evidence="17 18">
    <name type="scientific">Brassica napus</name>
    <name type="common">Rape</name>
    <dbReference type="NCBI Taxonomy" id="3708"/>
    <lineage>
        <taxon>Eukaryota</taxon>
        <taxon>Viridiplantae</taxon>
        <taxon>Streptophyta</taxon>
        <taxon>Embryophyta</taxon>
        <taxon>Tracheophyta</taxon>
        <taxon>Spermatophyta</taxon>
        <taxon>Magnoliopsida</taxon>
        <taxon>eudicotyledons</taxon>
        <taxon>Gunneridae</taxon>
        <taxon>Pentapetalae</taxon>
        <taxon>rosids</taxon>
        <taxon>malvids</taxon>
        <taxon>Brassicales</taxon>
        <taxon>Brassicaceae</taxon>
        <taxon>Brassiceae</taxon>
        <taxon>Brassica</taxon>
    </lineage>
</organism>
<evidence type="ECO:0000313" key="17">
    <source>
        <dbReference type="EMBL" id="KAH0915102.1"/>
    </source>
</evidence>
<dbReference type="CDD" id="cd10527">
    <property type="entry name" value="SET_LSMT"/>
    <property type="match status" value="1"/>
</dbReference>
<dbReference type="InterPro" id="IPR036464">
    <property type="entry name" value="Rubisco_LSMT_subst-bd_sf"/>
</dbReference>
<dbReference type="InterPro" id="IPR004241">
    <property type="entry name" value="Atg8-like"/>
</dbReference>
<comment type="caution">
    <text evidence="17">The sequence shown here is derived from an EMBL/GenBank/DDBJ whole genome shotgun (WGS) entry which is preliminary data.</text>
</comment>
<keyword evidence="11" id="KW-0472">Membrane</keyword>
<dbReference type="PROSITE" id="PS50011">
    <property type="entry name" value="PROTEIN_KINASE_DOM"/>
    <property type="match status" value="1"/>
</dbReference>
<dbReference type="InterPro" id="IPR050600">
    <property type="entry name" value="SETD3_SETD6_MTase"/>
</dbReference>
<dbReference type="EMBL" id="JAGKQM010000008">
    <property type="protein sequence ID" value="KAH0915102.1"/>
    <property type="molecule type" value="Genomic_DNA"/>
</dbReference>
<evidence type="ECO:0000256" key="8">
    <source>
        <dbReference type="ARBA" id="ARBA00022701"/>
    </source>
</evidence>
<sequence length="777" mass="89388">MIFACLKFADSNLIAMAKSSFKLSCPLEARMGEATRMREKYPDRIPVIMEKGGQSSKRDSEDDSDDDRSNQSDWTVRIFNHRSENNKRTIVHDLDHPRLSWRQKLEICLGAARGLHYIHTDSTRGIIHRDMKYDNILFDENFMDKVSEFGLYLVPSDLTVGQFKYVVRKRIKLGAEIAVFVNNTSMPPTAALMSAIYEKHKDERWATLHDVLRRSRTFLISHHGCSIDTSRYVTNQSLNLNIHQETCTQSEYHSVSPKSLIQSPYVQTENPERITNDLCLPPQSRKPISVEGTMASPVSLHYLINTFISKPQGFCSGTVSAPRPRSSFVRERQTSTVKPIKVASLETQPFPLFQSPASEESSLSELEPADPDFYKIGYVRRVRAYGVEFKEGPDGFGVYASKDIEPRRRARVIMEIPHELMITIRQKHPWMFFPDIVPIGHPIFDIINSTDPEKDWDLRLACLLLFSFDREDHFWRLYGDFLPAADECSSFLLATEEDLAELQDPDLVSTIRQQQKRVLEFWEKNWHSDVPLKIKRLAEDAERFIWAVSIAQTRCISMKTRVGALVQDLNMMIPYADMLNHSFEPNCFLHWRPKDRILEVMSNAGQAIKKGEEMTINYMPGQNNNMLMERYGFSTPVNPWDALPFSGDSRIHLNSFLSVFNIFGLPEDYYHDSELSGDDSFVDGAVIAAARTLPTWSDIDLPPIPSAERKAVKELQDECKKMLAEYPTTSEQDQKLLDSMLEARTTFATAVKYRMHRKMFIGKIIKALDIYQERLLF</sequence>
<dbReference type="InterPro" id="IPR008271">
    <property type="entry name" value="Ser/Thr_kinase_AS"/>
</dbReference>
<dbReference type="InterPro" id="IPR029071">
    <property type="entry name" value="Ubiquitin-like_domsf"/>
</dbReference>
<dbReference type="SUPFAM" id="SSF82199">
    <property type="entry name" value="SET domain"/>
    <property type="match status" value="1"/>
</dbReference>
<reference evidence="17 18" key="1">
    <citation type="submission" date="2021-05" db="EMBL/GenBank/DDBJ databases">
        <title>Genome Assembly of Synthetic Allotetraploid Brassica napus Reveals Homoeologous Exchanges between Subgenomes.</title>
        <authorList>
            <person name="Davis J.T."/>
        </authorList>
    </citation>
    <scope>NUCLEOTIDE SEQUENCE [LARGE SCALE GENOMIC DNA]</scope>
    <source>
        <strain evidence="18">cv. Da-Ae</strain>
        <tissue evidence="17">Seedling</tissue>
    </source>
</reference>
<evidence type="ECO:0000256" key="10">
    <source>
        <dbReference type="ARBA" id="ARBA00022927"/>
    </source>
</evidence>
<keyword evidence="6" id="KW-0808">Transferase</keyword>
<dbReference type="SUPFAM" id="SSF56112">
    <property type="entry name" value="Protein kinase-like (PK-like)"/>
    <property type="match status" value="1"/>
</dbReference>
<dbReference type="Pfam" id="PF09273">
    <property type="entry name" value="Rubis-subs-bind"/>
    <property type="match status" value="1"/>
</dbReference>
<feature type="domain" description="Protein kinase" evidence="15">
    <location>
        <begin position="1"/>
        <end position="304"/>
    </location>
</feature>
<dbReference type="PROSITE" id="PS00108">
    <property type="entry name" value="PROTEIN_KINASE_ST"/>
    <property type="match status" value="1"/>
</dbReference>
<keyword evidence="12" id="KW-0206">Cytoskeleton</keyword>
<evidence type="ECO:0000256" key="13">
    <source>
        <dbReference type="ARBA" id="ARBA00023288"/>
    </source>
</evidence>
<evidence type="ECO:0000259" key="16">
    <source>
        <dbReference type="PROSITE" id="PS50280"/>
    </source>
</evidence>
<dbReference type="Gene3D" id="1.10.510.10">
    <property type="entry name" value="Transferase(Phosphotransferase) domain 1"/>
    <property type="match status" value="1"/>
</dbReference>
<comment type="subcellular location">
    <subcellularLocation>
        <location evidence="2">Cytoplasm</location>
        <location evidence="2">Cytoskeleton</location>
    </subcellularLocation>
    <subcellularLocation>
        <location evidence="3">Membrane</location>
    </subcellularLocation>
</comment>
<feature type="domain" description="SET" evidence="16">
    <location>
        <begin position="385"/>
        <end position="619"/>
    </location>
</feature>
<evidence type="ECO:0000256" key="3">
    <source>
        <dbReference type="ARBA" id="ARBA00004370"/>
    </source>
</evidence>
<keyword evidence="13" id="KW-0449">Lipoprotein</keyword>
<dbReference type="PROSITE" id="PS50280">
    <property type="entry name" value="SET"/>
    <property type="match status" value="1"/>
</dbReference>
<dbReference type="Pfam" id="PF02991">
    <property type="entry name" value="ATG8"/>
    <property type="match status" value="1"/>
</dbReference>
<evidence type="ECO:0000256" key="9">
    <source>
        <dbReference type="ARBA" id="ARBA00022786"/>
    </source>
</evidence>
<keyword evidence="5" id="KW-0489">Methyltransferase</keyword>
<evidence type="ECO:0000256" key="14">
    <source>
        <dbReference type="SAM" id="MobiDB-lite"/>
    </source>
</evidence>
<evidence type="ECO:0000256" key="12">
    <source>
        <dbReference type="ARBA" id="ARBA00023212"/>
    </source>
</evidence>
<evidence type="ECO:0008006" key="19">
    <source>
        <dbReference type="Google" id="ProtNLM"/>
    </source>
</evidence>
<evidence type="ECO:0000259" key="15">
    <source>
        <dbReference type="PROSITE" id="PS50011"/>
    </source>
</evidence>
<accession>A0ABQ8CDE1</accession>
<dbReference type="SUPFAM" id="SSF81822">
    <property type="entry name" value="RuBisCo LSMT C-terminal, substrate-binding domain"/>
    <property type="match status" value="1"/>
</dbReference>
<name>A0ABQ8CDE1_BRANA</name>
<keyword evidence="10" id="KW-0653">Protein transport</keyword>
<dbReference type="InterPro" id="IPR000719">
    <property type="entry name" value="Prot_kinase_dom"/>
</dbReference>
<dbReference type="Pfam" id="PF00856">
    <property type="entry name" value="SET"/>
    <property type="match status" value="1"/>
</dbReference>
<protein>
    <recommendedName>
        <fullName evidence="19">Protein kinase domain-containing protein</fullName>
    </recommendedName>
</protein>
<keyword evidence="7" id="KW-0949">S-adenosyl-L-methionine</keyword>
<comment type="similarity">
    <text evidence="4">Belongs to the ATG8 family.</text>
</comment>
<dbReference type="InterPro" id="IPR011009">
    <property type="entry name" value="Kinase-like_dom_sf"/>
</dbReference>
<keyword evidence="9" id="KW-0833">Ubl conjugation pathway</keyword>
<dbReference type="Gene3D" id="3.90.1410.10">
    <property type="entry name" value="set domain protein methyltransferase, domain 1"/>
    <property type="match status" value="1"/>
</dbReference>
<evidence type="ECO:0000256" key="1">
    <source>
        <dbReference type="ARBA" id="ARBA00003307"/>
    </source>
</evidence>
<evidence type="ECO:0000313" key="18">
    <source>
        <dbReference type="Proteomes" id="UP000824890"/>
    </source>
</evidence>
<evidence type="ECO:0000256" key="7">
    <source>
        <dbReference type="ARBA" id="ARBA00022691"/>
    </source>
</evidence>
<keyword evidence="12" id="KW-0963">Cytoplasm</keyword>